<evidence type="ECO:0000313" key="1">
    <source>
        <dbReference type="EMBL" id="SNR86413.1"/>
    </source>
</evidence>
<protein>
    <submittedName>
        <fullName evidence="1">Uncharacterized protein</fullName>
    </submittedName>
</protein>
<dbReference type="Proteomes" id="UP000198379">
    <property type="component" value="Unassembled WGS sequence"/>
</dbReference>
<name>A0A238ZUS8_9FLAO</name>
<accession>A0A238ZUS8</accession>
<dbReference type="RefSeq" id="WP_089371789.1">
    <property type="nucleotide sequence ID" value="NZ_BMEP01000001.1"/>
</dbReference>
<gene>
    <name evidence="1" type="ORF">SAMN06265376_103488</name>
</gene>
<sequence length="179" mass="21249">MCQFDNTFILCTCTDNLQKDDIDWRLRRRKPNTSNLETWMLNNPFYRGLSNIAGMIKIPEDFKTKLPEKIEEYHIKMEGIFDDLINQDHLLTKLRKQKKDEYKNTSVNIQLALNNRMCFDTPINFQENDMLSIRIDKKLNVWSTYTYKKSWGVSNIKISDEDHDEIMKGEISISSKARD</sequence>
<dbReference type="OrthoDB" id="1359750at2"/>
<keyword evidence="2" id="KW-1185">Reference proteome</keyword>
<dbReference type="AlphaFoldDB" id="A0A238ZUS8"/>
<dbReference type="EMBL" id="FZNY01000003">
    <property type="protein sequence ID" value="SNR86413.1"/>
    <property type="molecule type" value="Genomic_DNA"/>
</dbReference>
<proteinExistence type="predicted"/>
<organism evidence="1 2">
    <name type="scientific">Dokdonia pacifica</name>
    <dbReference type="NCBI Taxonomy" id="1627892"/>
    <lineage>
        <taxon>Bacteria</taxon>
        <taxon>Pseudomonadati</taxon>
        <taxon>Bacteroidota</taxon>
        <taxon>Flavobacteriia</taxon>
        <taxon>Flavobacteriales</taxon>
        <taxon>Flavobacteriaceae</taxon>
        <taxon>Dokdonia</taxon>
    </lineage>
</organism>
<evidence type="ECO:0000313" key="2">
    <source>
        <dbReference type="Proteomes" id="UP000198379"/>
    </source>
</evidence>
<reference evidence="1 2" key="1">
    <citation type="submission" date="2017-06" db="EMBL/GenBank/DDBJ databases">
        <authorList>
            <person name="Kim H.J."/>
            <person name="Triplett B.A."/>
        </authorList>
    </citation>
    <scope>NUCLEOTIDE SEQUENCE [LARGE SCALE GENOMIC DNA]</scope>
    <source>
        <strain evidence="1 2">DSM 25597</strain>
    </source>
</reference>